<feature type="compositionally biased region" description="Polar residues" evidence="4">
    <location>
        <begin position="323"/>
        <end position="347"/>
    </location>
</feature>
<evidence type="ECO:0000313" key="7">
    <source>
        <dbReference type="Proteomes" id="UP000050761"/>
    </source>
</evidence>
<feature type="compositionally biased region" description="Basic and acidic residues" evidence="4">
    <location>
        <begin position="596"/>
        <end position="607"/>
    </location>
</feature>
<organism evidence="6">
    <name type="scientific">Heligmosomoides polygyrus</name>
    <name type="common">Parasitic roundworm</name>
    <dbReference type="NCBI Taxonomy" id="6339"/>
    <lineage>
        <taxon>Eukaryota</taxon>
        <taxon>Metazoa</taxon>
        <taxon>Ecdysozoa</taxon>
        <taxon>Nematoda</taxon>
        <taxon>Chromadorea</taxon>
        <taxon>Rhabditida</taxon>
        <taxon>Rhabditina</taxon>
        <taxon>Rhabditomorpha</taxon>
        <taxon>Strongyloidea</taxon>
        <taxon>Heligmosomidae</taxon>
        <taxon>Heligmosomoides</taxon>
    </lineage>
</organism>
<dbReference type="PROSITE" id="PS51741">
    <property type="entry name" value="F_BAR"/>
    <property type="match status" value="1"/>
</dbReference>
<dbReference type="AlphaFoldDB" id="A0A3P8AKE7"/>
<feature type="region of interest" description="Disordered" evidence="4">
    <location>
        <begin position="249"/>
        <end position="355"/>
    </location>
</feature>
<dbReference type="WBParaSite" id="HPBE_0001346501-mRNA-1">
    <property type="protein sequence ID" value="HPBE_0001346501-mRNA-1"/>
    <property type="gene ID" value="HPBE_0001346501"/>
</dbReference>
<reference evidence="8" key="2">
    <citation type="submission" date="2019-09" db="UniProtKB">
        <authorList>
            <consortium name="WormBaseParasite"/>
        </authorList>
    </citation>
    <scope>IDENTIFICATION</scope>
</reference>
<feature type="region of interest" description="Disordered" evidence="4">
    <location>
        <begin position="735"/>
        <end position="754"/>
    </location>
</feature>
<dbReference type="OrthoDB" id="5593455at2759"/>
<protein>
    <submittedName>
        <fullName evidence="8">F-BAR domain-containing protein</fullName>
    </submittedName>
</protein>
<feature type="region of interest" description="Disordered" evidence="4">
    <location>
        <begin position="580"/>
        <end position="645"/>
    </location>
</feature>
<keyword evidence="7" id="KW-1185">Reference proteome</keyword>
<dbReference type="PANTHER" id="PTHR23065">
    <property type="entry name" value="PROLINE-SERINE-THREONINE PHOSPHATASE INTERACTING PROTEIN 1"/>
    <property type="match status" value="1"/>
</dbReference>
<name>A0A3P8AKE7_HELPZ</name>
<evidence type="ECO:0000256" key="3">
    <source>
        <dbReference type="SAM" id="Coils"/>
    </source>
</evidence>
<dbReference type="Proteomes" id="UP000050761">
    <property type="component" value="Unassembled WGS sequence"/>
</dbReference>
<evidence type="ECO:0000256" key="1">
    <source>
        <dbReference type="ARBA" id="ARBA00023054"/>
    </source>
</evidence>
<dbReference type="SUPFAM" id="SSF103657">
    <property type="entry name" value="BAR/IMD domain-like"/>
    <property type="match status" value="1"/>
</dbReference>
<sequence>MRGEKHLGFHVLYENMKHGEDAVNEIGQFIKERLAMEEEYGKMFTKSMNRVSTFVSNGSTIESGWTLARGTLELLYEIHVMLVKNLQDLAKEVAKYKEDVVKARKEAKQQDILDAVNLMQTTTTCLQKSKETYYARCAELEKLKKESNVNQKEIAKMESKMFKSREEYRSYVEKYETVRCDFEDKMERACRMFQAHDRSHFAALQQFLLMYAGHQQEATCAAQQVTGQFRESLQQLSVDEVLARFVRGKSTGSEKPQPAVFEEPAEFSVISDDEVHRRQSGSMPSSSCSSGVVPSNPPPAPPTADGLLLDSFDAWAESKETQRIQPSPTASQSSDSTAGGPTNVTQFSSSMGGAGASGRQKLSLFLPKRKKTVSQSSVGEEHDVTGGGFIWKRIYRSFGGDQFFQSIFASRKAVSMVMQQVVCGWIRWRANVFWDKQRLVKMLRILRIRRLEHQTGDIDGFAGKTVSLENVSRKPPRDLDDHVLVGRTVSERRLAPSDESAKRQEPRSRLFRRINEHSRSGSAPAVLRRCKEGGICILRALSLALKHINYKARLEKVPPNFMLSALIALDLPRLFKFRQNRRSKKSTSDATNAATEKSDVISMDDVHSTASSTRSDDKRINGSASLLDLPLAPPPPPPVDDEGYTIRENEDDKEDTNWSSCSSSDEVALFPAPSGAGMSVRRFQDENALQQSKIRSLTIRPADSAKTMNASVDELRDAIGHITICRSNTFDKDPWTVGSNRPPPFSQSLTGGSLKPLRPCHTADGRFRSNFSGLSTNFLSA</sequence>
<dbReference type="Pfam" id="PF22699">
    <property type="entry name" value="GMIP-like_FCH"/>
    <property type="match status" value="1"/>
</dbReference>
<feature type="domain" description="F-BAR" evidence="5">
    <location>
        <begin position="1"/>
        <end position="241"/>
    </location>
</feature>
<dbReference type="InterPro" id="IPR031160">
    <property type="entry name" value="F_BAR_dom"/>
</dbReference>
<proteinExistence type="predicted"/>
<dbReference type="GO" id="GO:0072583">
    <property type="term" value="P:clathrin-dependent endocytosis"/>
    <property type="evidence" value="ECO:0007669"/>
    <property type="project" value="TreeGrafter"/>
</dbReference>
<reference evidence="6 7" key="1">
    <citation type="submission" date="2018-11" db="EMBL/GenBank/DDBJ databases">
        <authorList>
            <consortium name="Pathogen Informatics"/>
        </authorList>
    </citation>
    <scope>NUCLEOTIDE SEQUENCE [LARGE SCALE GENOMIC DNA]</scope>
</reference>
<evidence type="ECO:0000313" key="8">
    <source>
        <dbReference type="WBParaSite" id="HPBE_0001346501-mRNA-1"/>
    </source>
</evidence>
<feature type="coiled-coil region" evidence="3">
    <location>
        <begin position="79"/>
        <end position="106"/>
    </location>
</feature>
<dbReference type="InterPro" id="IPR027267">
    <property type="entry name" value="AH/BAR_dom_sf"/>
</dbReference>
<accession>A0A3P8AKE7</accession>
<dbReference type="GO" id="GO:0005886">
    <property type="term" value="C:plasma membrane"/>
    <property type="evidence" value="ECO:0007669"/>
    <property type="project" value="TreeGrafter"/>
</dbReference>
<evidence type="ECO:0000259" key="5">
    <source>
        <dbReference type="PROSITE" id="PS51741"/>
    </source>
</evidence>
<evidence type="ECO:0000256" key="2">
    <source>
        <dbReference type="PROSITE-ProRule" id="PRU01077"/>
    </source>
</evidence>
<dbReference type="Gene3D" id="1.20.1270.60">
    <property type="entry name" value="Arfaptin homology (AH) domain/BAR domain"/>
    <property type="match status" value="1"/>
</dbReference>
<feature type="compositionally biased region" description="Low complexity" evidence="4">
    <location>
        <begin position="280"/>
        <end position="294"/>
    </location>
</feature>
<dbReference type="GO" id="GO:0048268">
    <property type="term" value="P:clathrin coat assembly"/>
    <property type="evidence" value="ECO:0007669"/>
    <property type="project" value="TreeGrafter"/>
</dbReference>
<dbReference type="GO" id="GO:0030136">
    <property type="term" value="C:clathrin-coated vesicle"/>
    <property type="evidence" value="ECO:0007669"/>
    <property type="project" value="TreeGrafter"/>
</dbReference>
<keyword evidence="1 2" id="KW-0175">Coiled coil</keyword>
<dbReference type="InterPro" id="IPR054713">
    <property type="entry name" value="GMIP/FCHO2-like_FCH"/>
</dbReference>
<evidence type="ECO:0000313" key="6">
    <source>
        <dbReference type="EMBL" id="VDO96284.1"/>
    </source>
</evidence>
<dbReference type="PANTHER" id="PTHR23065:SF15">
    <property type="entry name" value="AT02057P"/>
    <property type="match status" value="1"/>
</dbReference>
<gene>
    <name evidence="6" type="ORF">HPBE_LOCUS13466</name>
</gene>
<dbReference type="EMBL" id="UZAH01027932">
    <property type="protein sequence ID" value="VDO96284.1"/>
    <property type="molecule type" value="Genomic_DNA"/>
</dbReference>
<evidence type="ECO:0000256" key="4">
    <source>
        <dbReference type="SAM" id="MobiDB-lite"/>
    </source>
</evidence>
<dbReference type="GO" id="GO:0005905">
    <property type="term" value="C:clathrin-coated pit"/>
    <property type="evidence" value="ECO:0007669"/>
    <property type="project" value="TreeGrafter"/>
</dbReference>